<dbReference type="OrthoDB" id="8453234at2"/>
<protein>
    <recommendedName>
        <fullName evidence="4">Cysteine rich repeat protein</fullName>
    </recommendedName>
</protein>
<organism evidence="2 3">
    <name type="scientific">Bradyrhizobium centrolobii</name>
    <dbReference type="NCBI Taxonomy" id="1505087"/>
    <lineage>
        <taxon>Bacteria</taxon>
        <taxon>Pseudomonadati</taxon>
        <taxon>Pseudomonadota</taxon>
        <taxon>Alphaproteobacteria</taxon>
        <taxon>Hyphomicrobiales</taxon>
        <taxon>Nitrobacteraceae</taxon>
        <taxon>Bradyrhizobium</taxon>
    </lineage>
</organism>
<keyword evidence="3" id="KW-1185">Reference proteome</keyword>
<evidence type="ECO:0000313" key="2">
    <source>
        <dbReference type="EMBL" id="OAF06637.1"/>
    </source>
</evidence>
<gene>
    <name evidence="2" type="ORF">AYJ54_19110</name>
</gene>
<accession>A0A176YIV5</accession>
<evidence type="ECO:0000313" key="3">
    <source>
        <dbReference type="Proteomes" id="UP000076959"/>
    </source>
</evidence>
<dbReference type="EMBL" id="LUUB01000074">
    <property type="protein sequence ID" value="OAF06637.1"/>
    <property type="molecule type" value="Genomic_DNA"/>
</dbReference>
<name>A0A176YIV5_9BRAD</name>
<evidence type="ECO:0008006" key="4">
    <source>
        <dbReference type="Google" id="ProtNLM"/>
    </source>
</evidence>
<evidence type="ECO:0000256" key="1">
    <source>
        <dbReference type="SAM" id="SignalP"/>
    </source>
</evidence>
<comment type="caution">
    <text evidence="2">The sequence shown here is derived from an EMBL/GenBank/DDBJ whole genome shotgun (WGS) entry which is preliminary data.</text>
</comment>
<feature type="chain" id="PRO_5008054767" description="Cysteine rich repeat protein" evidence="1">
    <location>
        <begin position="26"/>
        <end position="80"/>
    </location>
</feature>
<dbReference type="AlphaFoldDB" id="A0A176YIV5"/>
<reference evidence="2 3" key="1">
    <citation type="submission" date="2016-03" db="EMBL/GenBank/DDBJ databases">
        <title>Draft Genome Sequence of the Strain BR 10245 (Bradyrhizobium sp.) isolated from nodules of Centrolobium paraense.</title>
        <authorList>
            <person name="Simoes-Araujo J.L.Sr."/>
            <person name="Barauna A.C."/>
            <person name="Silva K."/>
            <person name="Zilli J.E."/>
        </authorList>
    </citation>
    <scope>NUCLEOTIDE SEQUENCE [LARGE SCALE GENOMIC DNA]</scope>
    <source>
        <strain evidence="2 3">BR 10245</strain>
    </source>
</reference>
<sequence>MLRKLLLATIAMTALSGLSSAPARAQGHAGTPQEQNACSRDASRLCRKDLGNDNAVQACLQANRARLSKSCRKVFESHGM</sequence>
<dbReference type="STRING" id="1505087.AYJ54_19110"/>
<dbReference type="Proteomes" id="UP000076959">
    <property type="component" value="Unassembled WGS sequence"/>
</dbReference>
<proteinExistence type="predicted"/>
<dbReference type="RefSeq" id="WP_063702669.1">
    <property type="nucleotide sequence ID" value="NZ_LUUB01000074.1"/>
</dbReference>
<feature type="signal peptide" evidence="1">
    <location>
        <begin position="1"/>
        <end position="25"/>
    </location>
</feature>
<keyword evidence="1" id="KW-0732">Signal</keyword>